<organism evidence="1 2">
    <name type="scientific">Psilocybe cf. subviscida</name>
    <dbReference type="NCBI Taxonomy" id="2480587"/>
    <lineage>
        <taxon>Eukaryota</taxon>
        <taxon>Fungi</taxon>
        <taxon>Dikarya</taxon>
        <taxon>Basidiomycota</taxon>
        <taxon>Agaricomycotina</taxon>
        <taxon>Agaricomycetes</taxon>
        <taxon>Agaricomycetidae</taxon>
        <taxon>Agaricales</taxon>
        <taxon>Agaricineae</taxon>
        <taxon>Strophariaceae</taxon>
        <taxon>Psilocybe</taxon>
    </lineage>
</organism>
<reference evidence="1 2" key="1">
    <citation type="journal article" date="2020" name="ISME J.">
        <title>Uncovering the hidden diversity of litter-decomposition mechanisms in mushroom-forming fungi.</title>
        <authorList>
            <person name="Floudas D."/>
            <person name="Bentzer J."/>
            <person name="Ahren D."/>
            <person name="Johansson T."/>
            <person name="Persson P."/>
            <person name="Tunlid A."/>
        </authorList>
    </citation>
    <scope>NUCLEOTIDE SEQUENCE [LARGE SCALE GENOMIC DNA]</scope>
    <source>
        <strain evidence="1 2">CBS 101986</strain>
    </source>
</reference>
<dbReference type="AlphaFoldDB" id="A0A8H5BR05"/>
<name>A0A8H5BR05_9AGAR</name>
<dbReference type="Proteomes" id="UP000567179">
    <property type="component" value="Unassembled WGS sequence"/>
</dbReference>
<gene>
    <name evidence="1" type="ORF">D9619_004754</name>
</gene>
<accession>A0A8H5BR05</accession>
<sequence length="143" mass="16361">MDLTDGMEYGNNDIDVDPWLQNLSNGYQVGTVVRSLQRWGVLLRLPMPHVHSPLYSVFNLMPKFPVLSILNIIFATSLRPALRVAVTLLERTLHSTLASRVTLHMRDQVAQRMQRGISSEHELHATRITFHRQKDESTFLPTS</sequence>
<evidence type="ECO:0000313" key="2">
    <source>
        <dbReference type="Proteomes" id="UP000567179"/>
    </source>
</evidence>
<evidence type="ECO:0000313" key="1">
    <source>
        <dbReference type="EMBL" id="KAF5327636.1"/>
    </source>
</evidence>
<dbReference type="OrthoDB" id="2645170at2759"/>
<protein>
    <submittedName>
        <fullName evidence="1">Uncharacterized protein</fullName>
    </submittedName>
</protein>
<keyword evidence="2" id="KW-1185">Reference proteome</keyword>
<comment type="caution">
    <text evidence="1">The sequence shown here is derived from an EMBL/GenBank/DDBJ whole genome shotgun (WGS) entry which is preliminary data.</text>
</comment>
<dbReference type="EMBL" id="JAACJJ010000014">
    <property type="protein sequence ID" value="KAF5327636.1"/>
    <property type="molecule type" value="Genomic_DNA"/>
</dbReference>
<proteinExistence type="predicted"/>